<feature type="region of interest" description="Disordered" evidence="1">
    <location>
        <begin position="340"/>
        <end position="396"/>
    </location>
</feature>
<sequence>MFLFDYRCIEHCTTRRSPAYLMYKRELRTRFDLLRPNLEETVEAHQRAQIVARPGSRKMNFKQGDDVMIENYGVRAERRIGAEIVKKVSPSTFLVRDVNEKIQKRHVDQIVQVHPPQRHENATFRPLFIVYDRVEEATDSMYKSMTSRILFTKIHARVILPLLGRDAQTGAFNAETARRASRKRLCVEQTMTCPSSIMLLDKRSEILLFSARVKIGDIRADENLKKFPNVVIHLRHGGLLSSMYKYRRLRTPLMPENLRELAERIGEYDPIRSLYIGHCEDDNGGIALMFMHQEMREPLRECTALFGDGAVFEIGVPEEHRMILAPVQVRVRDLPDGAEFHNPFAPRGRGRGARGRGGARRRAAGARGREGAGRVAGRGRARGARGGAGRGRGRAALPPVEEVPQDIPEVEAPVEEVRQEVPEVDIPVADPQGLQVPREVVPPVIQELPARQEELPVEDHQAPQEPREVVPPVIQELPARQEELPVEDHQAPQGPGEVVVEPPNVAYIPAEQDDVHREDIQNPVEPAAEIIMEPAGLGMPAVENQEDIQEKLPLIEEAAIQPINEPLVVGEESNRINYLL</sequence>
<dbReference type="AlphaFoldDB" id="A0A6H5IU20"/>
<reference evidence="2 3" key="1">
    <citation type="submission" date="2020-02" db="EMBL/GenBank/DDBJ databases">
        <authorList>
            <person name="Ferguson B K."/>
        </authorList>
    </citation>
    <scope>NUCLEOTIDE SEQUENCE [LARGE SCALE GENOMIC DNA]</scope>
</reference>
<keyword evidence="3" id="KW-1185">Reference proteome</keyword>
<evidence type="ECO:0000313" key="2">
    <source>
        <dbReference type="EMBL" id="CAB0040941.1"/>
    </source>
</evidence>
<dbReference type="Proteomes" id="UP000479190">
    <property type="component" value="Unassembled WGS sequence"/>
</dbReference>
<name>A0A6H5IU20_9HYME</name>
<dbReference type="EMBL" id="CADCXV010001074">
    <property type="protein sequence ID" value="CAB0040941.1"/>
    <property type="molecule type" value="Genomic_DNA"/>
</dbReference>
<evidence type="ECO:0000313" key="3">
    <source>
        <dbReference type="Proteomes" id="UP000479190"/>
    </source>
</evidence>
<accession>A0A6H5IU20</accession>
<organism evidence="2 3">
    <name type="scientific">Trichogramma brassicae</name>
    <dbReference type="NCBI Taxonomy" id="86971"/>
    <lineage>
        <taxon>Eukaryota</taxon>
        <taxon>Metazoa</taxon>
        <taxon>Ecdysozoa</taxon>
        <taxon>Arthropoda</taxon>
        <taxon>Hexapoda</taxon>
        <taxon>Insecta</taxon>
        <taxon>Pterygota</taxon>
        <taxon>Neoptera</taxon>
        <taxon>Endopterygota</taxon>
        <taxon>Hymenoptera</taxon>
        <taxon>Apocrita</taxon>
        <taxon>Proctotrupomorpha</taxon>
        <taxon>Chalcidoidea</taxon>
        <taxon>Trichogrammatidae</taxon>
        <taxon>Trichogramma</taxon>
    </lineage>
</organism>
<protein>
    <submittedName>
        <fullName evidence="2">Uncharacterized protein</fullName>
    </submittedName>
</protein>
<dbReference type="OrthoDB" id="8067671at2759"/>
<evidence type="ECO:0000256" key="1">
    <source>
        <dbReference type="SAM" id="MobiDB-lite"/>
    </source>
</evidence>
<gene>
    <name evidence="2" type="ORF">TBRA_LOCUS12632</name>
</gene>
<proteinExistence type="predicted"/>
<feature type="compositionally biased region" description="Basic residues" evidence="1">
    <location>
        <begin position="348"/>
        <end position="364"/>
    </location>
</feature>